<gene>
    <name evidence="1" type="ORF">FNH08_47765</name>
</gene>
<name>A0A5N8XZ49_9ACTN</name>
<reference evidence="1 2" key="1">
    <citation type="submission" date="2019-07" db="EMBL/GenBank/DDBJ databases">
        <title>New species of Amycolatopsis and Streptomyces.</title>
        <authorList>
            <person name="Duangmal K."/>
            <person name="Teo W.F.A."/>
            <person name="Lipun K."/>
        </authorList>
    </citation>
    <scope>NUCLEOTIDE SEQUENCE [LARGE SCALE GENOMIC DNA]</scope>
    <source>
        <strain evidence="1 2">NBRC 106415</strain>
    </source>
</reference>
<proteinExistence type="predicted"/>
<sequence length="34" mass="3729">SIHIRESDHPATHLTTSPTPLRALLTVLKTGHLD</sequence>
<evidence type="ECO:0000313" key="1">
    <source>
        <dbReference type="EMBL" id="MPY64586.1"/>
    </source>
</evidence>
<dbReference type="AlphaFoldDB" id="A0A5N8XZ49"/>
<evidence type="ECO:0000313" key="2">
    <source>
        <dbReference type="Proteomes" id="UP000400924"/>
    </source>
</evidence>
<comment type="caution">
    <text evidence="1">The sequence shown here is derived from an EMBL/GenBank/DDBJ whole genome shotgun (WGS) entry which is preliminary data.</text>
</comment>
<organism evidence="1 2">
    <name type="scientific">Streptomyces spongiae</name>
    <dbReference type="NCBI Taxonomy" id="565072"/>
    <lineage>
        <taxon>Bacteria</taxon>
        <taxon>Bacillati</taxon>
        <taxon>Actinomycetota</taxon>
        <taxon>Actinomycetes</taxon>
        <taxon>Kitasatosporales</taxon>
        <taxon>Streptomycetaceae</taxon>
        <taxon>Streptomyces</taxon>
    </lineage>
</organism>
<dbReference type="Proteomes" id="UP000400924">
    <property type="component" value="Unassembled WGS sequence"/>
</dbReference>
<keyword evidence="2" id="KW-1185">Reference proteome</keyword>
<accession>A0A5N8XZ49</accession>
<protein>
    <submittedName>
        <fullName evidence="1">DUF397 domain-containing protein</fullName>
    </submittedName>
</protein>
<dbReference type="EMBL" id="VJZC01000853">
    <property type="protein sequence ID" value="MPY64586.1"/>
    <property type="molecule type" value="Genomic_DNA"/>
</dbReference>
<feature type="non-terminal residue" evidence="1">
    <location>
        <position position="1"/>
    </location>
</feature>